<organism evidence="2 3">
    <name type="scientific">Noviherbaspirillum saxi</name>
    <dbReference type="NCBI Taxonomy" id="2320863"/>
    <lineage>
        <taxon>Bacteria</taxon>
        <taxon>Pseudomonadati</taxon>
        <taxon>Pseudomonadota</taxon>
        <taxon>Betaproteobacteria</taxon>
        <taxon>Burkholderiales</taxon>
        <taxon>Oxalobacteraceae</taxon>
        <taxon>Noviherbaspirillum</taxon>
    </lineage>
</organism>
<keyword evidence="1" id="KW-1133">Transmembrane helix</keyword>
<feature type="transmembrane region" description="Helical" evidence="1">
    <location>
        <begin position="48"/>
        <end position="67"/>
    </location>
</feature>
<evidence type="ECO:0000313" key="3">
    <source>
        <dbReference type="Proteomes" id="UP000265955"/>
    </source>
</evidence>
<evidence type="ECO:0000256" key="1">
    <source>
        <dbReference type="SAM" id="Phobius"/>
    </source>
</evidence>
<feature type="transmembrane region" description="Helical" evidence="1">
    <location>
        <begin position="79"/>
        <end position="98"/>
    </location>
</feature>
<keyword evidence="1" id="KW-0812">Transmembrane</keyword>
<proteinExistence type="predicted"/>
<keyword evidence="3" id="KW-1185">Reference proteome</keyword>
<evidence type="ECO:0000313" key="2">
    <source>
        <dbReference type="EMBL" id="RJF92008.1"/>
    </source>
</evidence>
<comment type="caution">
    <text evidence="2">The sequence shown here is derived from an EMBL/GenBank/DDBJ whole genome shotgun (WGS) entry which is preliminary data.</text>
</comment>
<accession>A0A3A3FHZ1</accession>
<dbReference type="Proteomes" id="UP000265955">
    <property type="component" value="Unassembled WGS sequence"/>
</dbReference>
<dbReference type="AlphaFoldDB" id="A0A3A3FHZ1"/>
<reference evidence="3" key="1">
    <citation type="submission" date="2018-09" db="EMBL/GenBank/DDBJ databases">
        <authorList>
            <person name="Zhu H."/>
        </authorList>
    </citation>
    <scope>NUCLEOTIDE SEQUENCE [LARGE SCALE GENOMIC DNA]</scope>
    <source>
        <strain evidence="3">K1R23-30</strain>
    </source>
</reference>
<name>A0A3A3FHZ1_9BURK</name>
<gene>
    <name evidence="2" type="ORF">D3871_25440</name>
</gene>
<dbReference type="EMBL" id="QYUO01000003">
    <property type="protein sequence ID" value="RJF92008.1"/>
    <property type="molecule type" value="Genomic_DNA"/>
</dbReference>
<protein>
    <submittedName>
        <fullName evidence="2">Uncharacterized protein</fullName>
    </submittedName>
</protein>
<sequence>MAVTVALFAIAPNLVPGAISLFGVVLALLALALSLFSINKNGKKYYRTTGVIVIGNVLLINDALRLWEPLPMPLNIRLSLYGLVLVMVVICASIAYRLNRAARNPDKSANLSPPPASPLR</sequence>
<feature type="transmembrane region" description="Helical" evidence="1">
    <location>
        <begin position="14"/>
        <end position="36"/>
    </location>
</feature>
<keyword evidence="1" id="KW-0472">Membrane</keyword>